<keyword evidence="12" id="KW-0689">Ribosomal protein</keyword>
<evidence type="ECO:0000256" key="4">
    <source>
        <dbReference type="ARBA" id="ARBA00022691"/>
    </source>
</evidence>
<keyword evidence="13" id="KW-1185">Reference proteome</keyword>
<feature type="region of interest" description="Disordered" evidence="9">
    <location>
        <begin position="463"/>
        <end position="488"/>
    </location>
</feature>
<reference evidence="12" key="1">
    <citation type="submission" date="2023-07" db="EMBL/GenBank/DDBJ databases">
        <title>Genomic Encyclopedia of Type Strains, Phase IV (KMG-IV): sequencing the most valuable type-strain genomes for metagenomic binning, comparative biology and taxonomic classification.</title>
        <authorList>
            <person name="Goeker M."/>
        </authorList>
    </citation>
    <scope>NUCLEOTIDE SEQUENCE</scope>
    <source>
        <strain evidence="12">DSM 24202</strain>
    </source>
</reference>
<evidence type="ECO:0000259" key="10">
    <source>
        <dbReference type="PROSITE" id="PS51449"/>
    </source>
</evidence>
<evidence type="ECO:0000256" key="7">
    <source>
        <dbReference type="ARBA" id="ARBA00023014"/>
    </source>
</evidence>
<dbReference type="GO" id="GO:0051539">
    <property type="term" value="F:4 iron, 4 sulfur cluster binding"/>
    <property type="evidence" value="ECO:0007669"/>
    <property type="project" value="UniProtKB-UniRule"/>
</dbReference>
<dbReference type="FunFam" id="3.80.30.20:FF:000001">
    <property type="entry name" value="tRNA-2-methylthio-N(6)-dimethylallyladenosine synthase 2"/>
    <property type="match status" value="1"/>
</dbReference>
<feature type="binding site" evidence="8">
    <location>
        <position position="50"/>
    </location>
    <ligand>
        <name>[4Fe-4S] cluster</name>
        <dbReference type="ChEBI" id="CHEBI:49883"/>
        <label>1</label>
    </ligand>
</feature>
<evidence type="ECO:0000256" key="2">
    <source>
        <dbReference type="ARBA" id="ARBA00022490"/>
    </source>
</evidence>
<feature type="domain" description="MTTase N-terminal" evidence="10">
    <location>
        <begin position="5"/>
        <end position="124"/>
    </location>
</feature>
<accession>A0AAE4APT8</accession>
<keyword evidence="7 8" id="KW-0411">Iron-sulfur</keyword>
<dbReference type="InterPro" id="IPR058240">
    <property type="entry name" value="rSAM_sf"/>
</dbReference>
<dbReference type="InterPro" id="IPR012340">
    <property type="entry name" value="NA-bd_OB-fold"/>
</dbReference>
<dbReference type="AlphaFoldDB" id="A0AAE4APT8"/>
<dbReference type="PANTHER" id="PTHR43837">
    <property type="entry name" value="RIBOSOMAL PROTEIN S12 METHYLTHIOTRANSFERASE RIMO"/>
    <property type="match status" value="1"/>
</dbReference>
<keyword evidence="2 8" id="KW-0963">Cytoplasm</keyword>
<comment type="subcellular location">
    <subcellularLocation>
        <location evidence="8">Cytoplasm</location>
    </subcellularLocation>
</comment>
<comment type="function">
    <text evidence="8">Catalyzes the methylthiolation of an aspartic acid residue of ribosomal protein uS12.</text>
</comment>
<evidence type="ECO:0000256" key="9">
    <source>
        <dbReference type="SAM" id="MobiDB-lite"/>
    </source>
</evidence>
<dbReference type="SMART" id="SM00729">
    <property type="entry name" value="Elp3"/>
    <property type="match status" value="1"/>
</dbReference>
<gene>
    <name evidence="8" type="primary">rimO</name>
    <name evidence="12" type="ORF">J3R75_002998</name>
</gene>
<dbReference type="InterPro" id="IPR006638">
    <property type="entry name" value="Elp3/MiaA/NifB-like_rSAM"/>
</dbReference>
<evidence type="ECO:0000256" key="1">
    <source>
        <dbReference type="ARBA" id="ARBA00022485"/>
    </source>
</evidence>
<comment type="similarity">
    <text evidence="8">Belongs to the methylthiotransferase family. RimO subfamily.</text>
</comment>
<evidence type="ECO:0000256" key="3">
    <source>
        <dbReference type="ARBA" id="ARBA00022679"/>
    </source>
</evidence>
<organism evidence="12 13">
    <name type="scientific">Oligosphaera ethanolica</name>
    <dbReference type="NCBI Taxonomy" id="760260"/>
    <lineage>
        <taxon>Bacteria</taxon>
        <taxon>Pseudomonadati</taxon>
        <taxon>Lentisphaerota</taxon>
        <taxon>Oligosphaeria</taxon>
        <taxon>Oligosphaerales</taxon>
        <taxon>Oligosphaeraceae</taxon>
        <taxon>Oligosphaera</taxon>
    </lineage>
</organism>
<feature type="binding site" evidence="8">
    <location>
        <position position="176"/>
    </location>
    <ligand>
        <name>[4Fe-4S] cluster</name>
        <dbReference type="ChEBI" id="CHEBI:49883"/>
        <label>2</label>
        <note>4Fe-4S-S-AdoMet</note>
    </ligand>
</feature>
<dbReference type="PROSITE" id="PS51449">
    <property type="entry name" value="MTTASE_N"/>
    <property type="match status" value="1"/>
</dbReference>
<dbReference type="Gene3D" id="3.40.50.12160">
    <property type="entry name" value="Methylthiotransferase, N-terminal domain"/>
    <property type="match status" value="1"/>
</dbReference>
<keyword evidence="3 8" id="KW-0808">Transferase</keyword>
<dbReference type="GO" id="GO:0005840">
    <property type="term" value="C:ribosome"/>
    <property type="evidence" value="ECO:0007669"/>
    <property type="project" value="UniProtKB-KW"/>
</dbReference>
<dbReference type="InterPro" id="IPR005839">
    <property type="entry name" value="Methylthiotransferase"/>
</dbReference>
<dbReference type="InterPro" id="IPR023404">
    <property type="entry name" value="rSAM_horseshoe"/>
</dbReference>
<dbReference type="GO" id="GO:0006400">
    <property type="term" value="P:tRNA modification"/>
    <property type="evidence" value="ECO:0007669"/>
    <property type="project" value="InterPro"/>
</dbReference>
<dbReference type="InterPro" id="IPR038135">
    <property type="entry name" value="Methylthiotransferase_N_sf"/>
</dbReference>
<proteinExistence type="inferred from homology"/>
<sequence>MPNAITVSIVSLGCAKNLVDTEVMCGDLVANGLYLAESPDDADVTLVNTCSFIRDARDEADQAVRDAIVWKKQAPRGRKRLVAVAGCLVQRNLPQCRKDYPGVDLFIGLDDITSVAAKITAAFNAGGKRTAASSAPTPRGSDLGALPLPTYLYDHTTPRLTLTPSAFAYVKIAEGCDHRCAYCAIPGIRGNQRSRSMDSVVSECHQLLEQGALEINFIAQDSSRYGLDRKDGSTLAELLRRCDAIPGDFWLRVLYTHPLYVNDELLDILAHGKHVVPYLDMPLQHLSTPILKAMRRGMDSDQTRALMTKIHDQYPELTVRTTFLVGFPGETDADFQELLEFVKSYGFDRLGAFAFSPEENTPAMDIHEGLVPEEIAMARREELLLAQQYVSARKNAAMVGKKLRVLLEEPVDKRHWQARSTGDAPDVDQLITVKTRASQPCLQPCFADVVITGADIYDLDAEISPAEPDGKATAKSAAPAGKRRKTAR</sequence>
<evidence type="ECO:0000259" key="11">
    <source>
        <dbReference type="PROSITE" id="PS51918"/>
    </source>
</evidence>
<dbReference type="SUPFAM" id="SSF102114">
    <property type="entry name" value="Radical SAM enzymes"/>
    <property type="match status" value="1"/>
</dbReference>
<comment type="caution">
    <text evidence="12">The sequence shown here is derived from an EMBL/GenBank/DDBJ whole genome shotgun (WGS) entry which is preliminary data.</text>
</comment>
<dbReference type="GO" id="GO:0035599">
    <property type="term" value="F:aspartic acid methylthiotransferase activity"/>
    <property type="evidence" value="ECO:0007669"/>
    <property type="project" value="TreeGrafter"/>
</dbReference>
<dbReference type="RefSeq" id="WP_307262909.1">
    <property type="nucleotide sequence ID" value="NZ_JAUSVL010000001.1"/>
</dbReference>
<feature type="binding site" evidence="8">
    <location>
        <position position="87"/>
    </location>
    <ligand>
        <name>[4Fe-4S] cluster</name>
        <dbReference type="ChEBI" id="CHEBI:49883"/>
        <label>1</label>
    </ligand>
</feature>
<evidence type="ECO:0000256" key="8">
    <source>
        <dbReference type="HAMAP-Rule" id="MF_01865"/>
    </source>
</evidence>
<keyword evidence="4 8" id="KW-0949">S-adenosyl-L-methionine</keyword>
<keyword evidence="5 8" id="KW-0479">Metal-binding</keyword>
<feature type="domain" description="Radical SAM core" evidence="11">
    <location>
        <begin position="162"/>
        <end position="393"/>
    </location>
</feature>
<dbReference type="Pfam" id="PF18693">
    <property type="entry name" value="TRAM_2"/>
    <property type="match status" value="1"/>
</dbReference>
<keyword evidence="1 8" id="KW-0004">4Fe-4S</keyword>
<comment type="catalytic activity">
    <reaction evidence="8">
        <text>L-aspartate(89)-[ribosomal protein uS12]-hydrogen + (sulfur carrier)-SH + AH2 + 2 S-adenosyl-L-methionine = 3-methylsulfanyl-L-aspartate(89)-[ribosomal protein uS12]-hydrogen + (sulfur carrier)-H + 5'-deoxyadenosine + L-methionine + A + S-adenosyl-L-homocysteine + 2 H(+)</text>
        <dbReference type="Rhea" id="RHEA:37087"/>
        <dbReference type="Rhea" id="RHEA-COMP:10460"/>
        <dbReference type="Rhea" id="RHEA-COMP:10461"/>
        <dbReference type="Rhea" id="RHEA-COMP:14737"/>
        <dbReference type="Rhea" id="RHEA-COMP:14739"/>
        <dbReference type="ChEBI" id="CHEBI:13193"/>
        <dbReference type="ChEBI" id="CHEBI:15378"/>
        <dbReference type="ChEBI" id="CHEBI:17319"/>
        <dbReference type="ChEBI" id="CHEBI:17499"/>
        <dbReference type="ChEBI" id="CHEBI:29917"/>
        <dbReference type="ChEBI" id="CHEBI:29961"/>
        <dbReference type="ChEBI" id="CHEBI:57844"/>
        <dbReference type="ChEBI" id="CHEBI:57856"/>
        <dbReference type="ChEBI" id="CHEBI:59789"/>
        <dbReference type="ChEBI" id="CHEBI:64428"/>
        <dbReference type="ChEBI" id="CHEBI:73599"/>
        <dbReference type="EC" id="2.8.4.4"/>
    </reaction>
</comment>
<protein>
    <recommendedName>
        <fullName evidence="8">Ribosomal protein uS12 methylthiotransferase RimO</fullName>
        <shortName evidence="8">uS12 MTTase</shortName>
        <shortName evidence="8">uS12 methylthiotransferase</shortName>
        <ecNumber evidence="8">2.8.4.4</ecNumber>
    </recommendedName>
    <alternativeName>
        <fullName evidence="8">Ribosomal protein uS12 (aspartate-C(3))-methylthiotransferase</fullName>
    </alternativeName>
    <alternativeName>
        <fullName evidence="8">Ribosome maturation factor RimO</fullName>
    </alternativeName>
</protein>
<dbReference type="NCBIfam" id="TIGR01125">
    <property type="entry name" value="30S ribosomal protein S12 methylthiotransferase RimO"/>
    <property type="match status" value="1"/>
</dbReference>
<dbReference type="InterPro" id="IPR013848">
    <property type="entry name" value="Methylthiotransferase_N"/>
</dbReference>
<dbReference type="NCBIfam" id="TIGR00089">
    <property type="entry name" value="MiaB/RimO family radical SAM methylthiotransferase"/>
    <property type="match status" value="1"/>
</dbReference>
<evidence type="ECO:0000256" key="5">
    <source>
        <dbReference type="ARBA" id="ARBA00022723"/>
    </source>
</evidence>
<feature type="binding site" evidence="8">
    <location>
        <position position="14"/>
    </location>
    <ligand>
        <name>[4Fe-4S] cluster</name>
        <dbReference type="ChEBI" id="CHEBI:49883"/>
        <label>1</label>
    </ligand>
</feature>
<dbReference type="InterPro" id="IPR007197">
    <property type="entry name" value="rSAM"/>
</dbReference>
<feature type="binding site" evidence="8">
    <location>
        <position position="183"/>
    </location>
    <ligand>
        <name>[4Fe-4S] cluster</name>
        <dbReference type="ChEBI" id="CHEBI:49883"/>
        <label>2</label>
        <note>4Fe-4S-S-AdoMet</note>
    </ligand>
</feature>
<dbReference type="GO" id="GO:0046872">
    <property type="term" value="F:metal ion binding"/>
    <property type="evidence" value="ECO:0007669"/>
    <property type="project" value="UniProtKB-KW"/>
</dbReference>
<dbReference type="GO" id="GO:0005829">
    <property type="term" value="C:cytosol"/>
    <property type="evidence" value="ECO:0007669"/>
    <property type="project" value="TreeGrafter"/>
</dbReference>
<dbReference type="SFLD" id="SFLDG01061">
    <property type="entry name" value="methylthiotransferase"/>
    <property type="match status" value="1"/>
</dbReference>
<dbReference type="CDD" id="cd01335">
    <property type="entry name" value="Radical_SAM"/>
    <property type="match status" value="1"/>
</dbReference>
<evidence type="ECO:0000313" key="12">
    <source>
        <dbReference type="EMBL" id="MDQ0290891.1"/>
    </source>
</evidence>
<keyword evidence="6 8" id="KW-0408">Iron</keyword>
<dbReference type="PROSITE" id="PS51918">
    <property type="entry name" value="RADICAL_SAM"/>
    <property type="match status" value="1"/>
</dbReference>
<feature type="binding site" evidence="8">
    <location>
        <position position="180"/>
    </location>
    <ligand>
        <name>[4Fe-4S] cluster</name>
        <dbReference type="ChEBI" id="CHEBI:49883"/>
        <label>2</label>
        <note>4Fe-4S-S-AdoMet</note>
    </ligand>
</feature>
<dbReference type="PANTHER" id="PTHR43837:SF1">
    <property type="entry name" value="RIBOSOMAL PROTEIN US12 METHYLTHIOTRANSFERASE RIMO"/>
    <property type="match status" value="1"/>
</dbReference>
<dbReference type="InterPro" id="IPR020612">
    <property type="entry name" value="Methylthiotransferase_CS"/>
</dbReference>
<keyword evidence="12" id="KW-0687">Ribonucleoprotein</keyword>
<dbReference type="EMBL" id="JAUSVL010000001">
    <property type="protein sequence ID" value="MDQ0290891.1"/>
    <property type="molecule type" value="Genomic_DNA"/>
</dbReference>
<dbReference type="InterPro" id="IPR002792">
    <property type="entry name" value="TRAM_dom"/>
</dbReference>
<dbReference type="Proteomes" id="UP001238163">
    <property type="component" value="Unassembled WGS sequence"/>
</dbReference>
<dbReference type="Gene3D" id="3.80.30.20">
    <property type="entry name" value="tm_1862 like domain"/>
    <property type="match status" value="1"/>
</dbReference>
<dbReference type="Pfam" id="PF00919">
    <property type="entry name" value="UPF0004"/>
    <property type="match status" value="1"/>
</dbReference>
<dbReference type="SFLD" id="SFLDF00274">
    <property type="entry name" value="ribosomal_protein_S12_methylth"/>
    <property type="match status" value="1"/>
</dbReference>
<dbReference type="EC" id="2.8.4.4" evidence="8"/>
<name>A0AAE4APT8_9BACT</name>
<dbReference type="SFLD" id="SFLDS00029">
    <property type="entry name" value="Radical_SAM"/>
    <property type="match status" value="1"/>
</dbReference>
<dbReference type="Gene3D" id="2.40.50.140">
    <property type="entry name" value="Nucleic acid-binding proteins"/>
    <property type="match status" value="1"/>
</dbReference>
<dbReference type="PROSITE" id="PS01278">
    <property type="entry name" value="MTTASE_RADICAL"/>
    <property type="match status" value="1"/>
</dbReference>
<evidence type="ECO:0000256" key="6">
    <source>
        <dbReference type="ARBA" id="ARBA00023004"/>
    </source>
</evidence>
<comment type="cofactor">
    <cofactor evidence="8">
        <name>[4Fe-4S] cluster</name>
        <dbReference type="ChEBI" id="CHEBI:49883"/>
    </cofactor>
    <text evidence="8">Binds 2 [4Fe-4S] clusters. One cluster is coordinated with 3 cysteines and an exchangeable S-adenosyl-L-methionine.</text>
</comment>
<evidence type="ECO:0000313" key="13">
    <source>
        <dbReference type="Proteomes" id="UP001238163"/>
    </source>
</evidence>
<dbReference type="Pfam" id="PF04055">
    <property type="entry name" value="Radical_SAM"/>
    <property type="match status" value="1"/>
</dbReference>
<dbReference type="InterPro" id="IPR005840">
    <property type="entry name" value="Ribosomal_uS12_MeSTrfase_RimO"/>
</dbReference>
<dbReference type="HAMAP" id="MF_01865">
    <property type="entry name" value="MTTase_RimO"/>
    <property type="match status" value="1"/>
</dbReference>
<dbReference type="SFLD" id="SFLDG01082">
    <property type="entry name" value="B12-binding_domain_containing"/>
    <property type="match status" value="1"/>
</dbReference>
<dbReference type="GO" id="GO:0103039">
    <property type="term" value="F:protein methylthiotransferase activity"/>
    <property type="evidence" value="ECO:0007669"/>
    <property type="project" value="UniProtKB-EC"/>
</dbReference>